<dbReference type="AlphaFoldDB" id="A0A8P4K9H3"/>
<evidence type="ECO:0000256" key="5">
    <source>
        <dbReference type="ARBA" id="ARBA00022833"/>
    </source>
</evidence>
<sequence length="168" mass="19268">KTEAEELFSCPECSKDFQSVYARDRHQREKHGKRPLHKCCDCGQTFKVNRSLIVHRRIYHPAPAVAAVPEEEQRAPKTYVCSTCGKQFPSSASLKRHLIIHSGKKPYKCTLCGRGFTQIGNLKTHQKVHKGEITEVYSVCPFNFKTFCDCLSFYLAVFQYSRFLDSTV</sequence>
<dbReference type="InterPro" id="IPR013087">
    <property type="entry name" value="Znf_C2H2_type"/>
</dbReference>
<dbReference type="Ensembl" id="ENSDLAT00005068947.1">
    <property type="protein sequence ID" value="ENSDLAP00005068486.1"/>
    <property type="gene ID" value="ENSDLAG00005031543.1"/>
</dbReference>
<organism evidence="9 10">
    <name type="scientific">Dicentrarchus labrax</name>
    <name type="common">European seabass</name>
    <name type="synonym">Morone labrax</name>
    <dbReference type="NCBI Taxonomy" id="13489"/>
    <lineage>
        <taxon>Eukaryota</taxon>
        <taxon>Metazoa</taxon>
        <taxon>Chordata</taxon>
        <taxon>Craniata</taxon>
        <taxon>Vertebrata</taxon>
        <taxon>Euteleostomi</taxon>
        <taxon>Actinopterygii</taxon>
        <taxon>Neopterygii</taxon>
        <taxon>Teleostei</taxon>
        <taxon>Neoteleostei</taxon>
        <taxon>Acanthomorphata</taxon>
        <taxon>Eupercaria</taxon>
        <taxon>Moronidae</taxon>
        <taxon>Dicentrarchus</taxon>
    </lineage>
</organism>
<dbReference type="Pfam" id="PF13912">
    <property type="entry name" value="zf-C2H2_6"/>
    <property type="match status" value="1"/>
</dbReference>
<comment type="subcellular location">
    <subcellularLocation>
        <location evidence="1">Nucleus</location>
    </subcellularLocation>
</comment>
<dbReference type="PANTHER" id="PTHR24394:SF29">
    <property type="entry name" value="MYONEURIN"/>
    <property type="match status" value="1"/>
</dbReference>
<dbReference type="SMART" id="SM00355">
    <property type="entry name" value="ZnF_C2H2"/>
    <property type="match status" value="4"/>
</dbReference>
<name>A0A8P4K9H3_DICLA</name>
<keyword evidence="5" id="KW-0862">Zinc</keyword>
<evidence type="ECO:0000256" key="2">
    <source>
        <dbReference type="ARBA" id="ARBA00022723"/>
    </source>
</evidence>
<dbReference type="PROSITE" id="PS50157">
    <property type="entry name" value="ZINC_FINGER_C2H2_2"/>
    <property type="match status" value="4"/>
</dbReference>
<dbReference type="Pfam" id="PF00096">
    <property type="entry name" value="zf-C2H2"/>
    <property type="match status" value="3"/>
</dbReference>
<dbReference type="Gene3D" id="3.30.160.60">
    <property type="entry name" value="Classic Zinc Finger"/>
    <property type="match status" value="3"/>
</dbReference>
<reference evidence="9" key="2">
    <citation type="submission" date="2025-09" db="UniProtKB">
        <authorList>
            <consortium name="Ensembl"/>
        </authorList>
    </citation>
    <scope>IDENTIFICATION</scope>
</reference>
<dbReference type="PROSITE" id="PS00028">
    <property type="entry name" value="ZINC_FINGER_C2H2_1"/>
    <property type="match status" value="4"/>
</dbReference>
<dbReference type="GO" id="GO:0005634">
    <property type="term" value="C:nucleus"/>
    <property type="evidence" value="ECO:0007669"/>
    <property type="project" value="UniProtKB-SubCell"/>
</dbReference>
<evidence type="ECO:0000256" key="6">
    <source>
        <dbReference type="ARBA" id="ARBA00023242"/>
    </source>
</evidence>
<evidence type="ECO:0000256" key="1">
    <source>
        <dbReference type="ARBA" id="ARBA00004123"/>
    </source>
</evidence>
<dbReference type="FunFam" id="3.30.160.60:FF:000478">
    <property type="entry name" value="Zinc finger protein 133"/>
    <property type="match status" value="1"/>
</dbReference>
<protein>
    <recommendedName>
        <fullName evidence="8">C2H2-type domain-containing protein</fullName>
    </recommendedName>
</protein>
<proteinExistence type="predicted"/>
<dbReference type="GeneTree" id="ENSGT01150000286958"/>
<feature type="domain" description="C2H2-type" evidence="8">
    <location>
        <begin position="37"/>
        <end position="60"/>
    </location>
</feature>
<dbReference type="GO" id="GO:1990837">
    <property type="term" value="F:sequence-specific double-stranded DNA binding"/>
    <property type="evidence" value="ECO:0007669"/>
    <property type="project" value="UniProtKB-ARBA"/>
</dbReference>
<dbReference type="PANTHER" id="PTHR24394">
    <property type="entry name" value="ZINC FINGER PROTEIN"/>
    <property type="match status" value="1"/>
</dbReference>
<evidence type="ECO:0000256" key="4">
    <source>
        <dbReference type="ARBA" id="ARBA00022771"/>
    </source>
</evidence>
<evidence type="ECO:0000313" key="9">
    <source>
        <dbReference type="Ensembl" id="ENSDLAP00005068486.1"/>
    </source>
</evidence>
<feature type="domain" description="C2H2-type" evidence="8">
    <location>
        <begin position="8"/>
        <end position="35"/>
    </location>
</feature>
<keyword evidence="4 7" id="KW-0863">Zinc-finger</keyword>
<feature type="domain" description="C2H2-type" evidence="8">
    <location>
        <begin position="107"/>
        <end position="134"/>
    </location>
</feature>
<dbReference type="FunFam" id="3.30.160.60:FF:000303">
    <property type="entry name" value="Zinc finger protein 41"/>
    <property type="match status" value="1"/>
</dbReference>
<keyword evidence="6" id="KW-0539">Nucleus</keyword>
<evidence type="ECO:0000259" key="8">
    <source>
        <dbReference type="PROSITE" id="PS50157"/>
    </source>
</evidence>
<accession>A0A8P4K9H3</accession>
<dbReference type="InterPro" id="IPR036236">
    <property type="entry name" value="Znf_C2H2_sf"/>
</dbReference>
<evidence type="ECO:0000256" key="7">
    <source>
        <dbReference type="PROSITE-ProRule" id="PRU00042"/>
    </source>
</evidence>
<reference evidence="9" key="1">
    <citation type="submission" date="2025-08" db="UniProtKB">
        <authorList>
            <consortium name="Ensembl"/>
        </authorList>
    </citation>
    <scope>IDENTIFICATION</scope>
</reference>
<keyword evidence="10" id="KW-1185">Reference proteome</keyword>
<evidence type="ECO:0000256" key="3">
    <source>
        <dbReference type="ARBA" id="ARBA00022737"/>
    </source>
</evidence>
<keyword evidence="3" id="KW-0677">Repeat</keyword>
<evidence type="ECO:0000313" key="10">
    <source>
        <dbReference type="Proteomes" id="UP000694389"/>
    </source>
</evidence>
<dbReference type="Proteomes" id="UP000694389">
    <property type="component" value="Unassembled WGS sequence"/>
</dbReference>
<dbReference type="GO" id="GO:0008270">
    <property type="term" value="F:zinc ion binding"/>
    <property type="evidence" value="ECO:0007669"/>
    <property type="project" value="UniProtKB-KW"/>
</dbReference>
<keyword evidence="2" id="KW-0479">Metal-binding</keyword>
<dbReference type="GO" id="GO:0000981">
    <property type="term" value="F:DNA-binding transcription factor activity, RNA polymerase II-specific"/>
    <property type="evidence" value="ECO:0007669"/>
    <property type="project" value="TreeGrafter"/>
</dbReference>
<feature type="domain" description="C2H2-type" evidence="8">
    <location>
        <begin position="79"/>
        <end position="106"/>
    </location>
</feature>
<dbReference type="SUPFAM" id="SSF57667">
    <property type="entry name" value="beta-beta-alpha zinc fingers"/>
    <property type="match status" value="2"/>
</dbReference>